<dbReference type="EMBL" id="SGXM01000013">
    <property type="protein sequence ID" value="RZT29093.1"/>
    <property type="molecule type" value="Genomic_DNA"/>
</dbReference>
<keyword evidence="2" id="KW-1185">Reference proteome</keyword>
<comment type="caution">
    <text evidence="1">The sequence shown here is derived from an EMBL/GenBank/DDBJ whole genome shotgun (WGS) entry which is preliminary data.</text>
</comment>
<dbReference type="RefSeq" id="WP_130393941.1">
    <property type="nucleotide sequence ID" value="NZ_SGXM01000013.1"/>
</dbReference>
<evidence type="ECO:0000313" key="1">
    <source>
        <dbReference type="EMBL" id="RZT29093.1"/>
    </source>
</evidence>
<organism evidence="1 2">
    <name type="scientific">Cupriavidus agavae</name>
    <dbReference type="NCBI Taxonomy" id="1001822"/>
    <lineage>
        <taxon>Bacteria</taxon>
        <taxon>Pseudomonadati</taxon>
        <taxon>Pseudomonadota</taxon>
        <taxon>Betaproteobacteria</taxon>
        <taxon>Burkholderiales</taxon>
        <taxon>Burkholderiaceae</taxon>
        <taxon>Cupriavidus</taxon>
    </lineage>
</organism>
<proteinExistence type="predicted"/>
<reference evidence="1 2" key="1">
    <citation type="journal article" date="2015" name="Stand. Genomic Sci.">
        <title>Genomic Encyclopedia of Bacterial and Archaeal Type Strains, Phase III: the genomes of soil and plant-associated and newly described type strains.</title>
        <authorList>
            <person name="Whitman W.B."/>
            <person name="Woyke T."/>
            <person name="Klenk H.P."/>
            <person name="Zhou Y."/>
            <person name="Lilburn T.G."/>
            <person name="Beck B.J."/>
            <person name="De Vos P."/>
            <person name="Vandamme P."/>
            <person name="Eisen J.A."/>
            <person name="Garrity G."/>
            <person name="Hugenholtz P."/>
            <person name="Kyrpides N.C."/>
        </authorList>
    </citation>
    <scope>NUCLEOTIDE SEQUENCE [LARGE SCALE GENOMIC DNA]</scope>
    <source>
        <strain evidence="1 2">ASC-9842</strain>
    </source>
</reference>
<accession>A0A4Q7R8B6</accession>
<evidence type="ECO:0000313" key="2">
    <source>
        <dbReference type="Proteomes" id="UP000291078"/>
    </source>
</evidence>
<sequence>MDEAYYKRMEAFRPRFEDVLQRLDAGEGPDALVSLRALAEDGFAPALFSLAWNAADDSDQAAWIAELERRATGPDPLAKYFMCMAYDFCPNRLDFETTNAKKRKYLEEAVSLGYGHAQDWLDELVRMEFRQQRPSSPYELECFDNDPTKPERFVHAYYDGACYMFAHQVEISESASTFGGEHGYQFAGILHGPAPLQQVVRLSQKDFGWSDPEDMPLPELPMLFGFSYDGSYVEYTVSNDRTLTVERMHPTESLPSRPYENFPTSFPAIALTLVERRPMSYEEFSDGWWNTPKTPPDILVMVPPPRRLDFSIWDAEAVNAGVVVVFECHLRERRICAYSVCD</sequence>
<gene>
    <name evidence="1" type="ORF">EV147_5055</name>
</gene>
<dbReference type="Proteomes" id="UP000291078">
    <property type="component" value="Unassembled WGS sequence"/>
</dbReference>
<dbReference type="AlphaFoldDB" id="A0A4Q7R8B6"/>
<protein>
    <submittedName>
        <fullName evidence="1">Uncharacterized protein</fullName>
    </submittedName>
</protein>
<name>A0A4Q7R8B6_9BURK</name>